<keyword evidence="4" id="KW-0396">Initiation factor</keyword>
<dbReference type="Pfam" id="PF01008">
    <property type="entry name" value="IF-2B"/>
    <property type="match status" value="1"/>
</dbReference>
<evidence type="ECO:0000256" key="4">
    <source>
        <dbReference type="ARBA" id="ARBA00022540"/>
    </source>
</evidence>
<dbReference type="InterPro" id="IPR051855">
    <property type="entry name" value="eIF2B_beta_subunit"/>
</dbReference>
<dbReference type="Gene3D" id="3.40.50.10470">
    <property type="entry name" value="Translation initiation factor eif-2b, domain 2"/>
    <property type="match status" value="1"/>
</dbReference>
<comment type="subunit">
    <text evidence="8">Component of the translation initiation factor 2B (eIF2B) complex which is a heterodecamer of two sets of five different subunits: alpha, beta, gamma, delta and epsilon. Subunits alpha, beta and delta comprise a regulatory subcomplex and subunits epsilon and gamma comprise a catalytic subcomplex. Within the complex, the hexameric regulatory complex resides at the center, with the two heterodimeric catalytic subcomplexes bound on opposite sides.</text>
</comment>
<dbReference type="PANTHER" id="PTHR45859">
    <property type="entry name" value="TRANSLATION INITIATION FACTOR EIF-2B SUBUNIT BETA"/>
    <property type="match status" value="1"/>
</dbReference>
<dbReference type="PANTHER" id="PTHR45859:SF1">
    <property type="entry name" value="TRANSLATION INITIATION FACTOR EIF-2B SUBUNIT BETA"/>
    <property type="match status" value="1"/>
</dbReference>
<evidence type="ECO:0000256" key="8">
    <source>
        <dbReference type="ARBA" id="ARBA00046432"/>
    </source>
</evidence>
<keyword evidence="5" id="KW-0648">Protein biosynthesis</keyword>
<evidence type="ECO:0000256" key="9">
    <source>
        <dbReference type="RuleBase" id="RU003814"/>
    </source>
</evidence>
<dbReference type="GO" id="GO:0003743">
    <property type="term" value="F:translation initiation factor activity"/>
    <property type="evidence" value="ECO:0007669"/>
    <property type="project" value="UniProtKB-KW"/>
</dbReference>
<dbReference type="GO" id="GO:0005085">
    <property type="term" value="F:guanyl-nucleotide exchange factor activity"/>
    <property type="evidence" value="ECO:0007669"/>
    <property type="project" value="TreeGrafter"/>
</dbReference>
<dbReference type="SUPFAM" id="SSF100950">
    <property type="entry name" value="NagB/RpiA/CoA transferase-like"/>
    <property type="match status" value="1"/>
</dbReference>
<keyword evidence="3" id="KW-0963">Cytoplasm</keyword>
<evidence type="ECO:0000313" key="10">
    <source>
        <dbReference type="EMBL" id="CAE0418886.1"/>
    </source>
</evidence>
<name>A0A7S3LDB3_9STRA</name>
<dbReference type="InterPro" id="IPR037171">
    <property type="entry name" value="NagB/RpiA_transferase-like"/>
</dbReference>
<accession>A0A7S3LDB3</accession>
<comment type="subcellular location">
    <subcellularLocation>
        <location evidence="1">Cytoplasm</location>
        <location evidence="1">Cytosol</location>
    </subcellularLocation>
</comment>
<dbReference type="GO" id="GO:0005829">
    <property type="term" value="C:cytosol"/>
    <property type="evidence" value="ECO:0007669"/>
    <property type="project" value="UniProtKB-SubCell"/>
</dbReference>
<organism evidence="10">
    <name type="scientific">Amphora coffeiformis</name>
    <dbReference type="NCBI Taxonomy" id="265554"/>
    <lineage>
        <taxon>Eukaryota</taxon>
        <taxon>Sar</taxon>
        <taxon>Stramenopiles</taxon>
        <taxon>Ochrophyta</taxon>
        <taxon>Bacillariophyta</taxon>
        <taxon>Bacillariophyceae</taxon>
        <taxon>Bacillariophycidae</taxon>
        <taxon>Thalassiophysales</taxon>
        <taxon>Catenulaceae</taxon>
        <taxon>Amphora</taxon>
    </lineage>
</organism>
<evidence type="ECO:0000256" key="7">
    <source>
        <dbReference type="ARBA" id="ARBA00044228"/>
    </source>
</evidence>
<proteinExistence type="inferred from homology"/>
<dbReference type="AlphaFoldDB" id="A0A7S3LDB3"/>
<sequence>MTESSEITSSDPAVVRAWLEKHHRKQLALLDKFLTELRLGRLAGAGNDDDNPDDRRKVVLQTVELLKHLLGPTSWKSAAELLSILKAIGYEMNQAGGRGEPAMGNVIRRIMAAVREEAVREGDKSAASGTGATANTAATDNRLSLQSMLWALPQHVKTTGSTNTAAALNQRQESFAADAAVETEFPAIYYKHRPDLKQSVMEVLQETLSDLEDTYNSINEQVTSHIHAGEVILTCGKSRTTEAFLKAAALKKKRHFQVLVCEGAPGYGGHEMARSLAAAGIDTVVIHDAAIFAMMARVHKVIIPAHAVLANGGLIANSGCNLVASAANHHSVPVVCITGIFKLCPVFPHEGQDTLNDLLSPAAVMDYTALTDRKIADVEFVNPLHDYIQPNQISLYVTNVGSFQPSFIYRLLAECYHTDDWASFD</sequence>
<evidence type="ECO:0000256" key="6">
    <source>
        <dbReference type="ARBA" id="ARBA00044122"/>
    </source>
</evidence>
<evidence type="ECO:0000256" key="1">
    <source>
        <dbReference type="ARBA" id="ARBA00004514"/>
    </source>
</evidence>
<protein>
    <recommendedName>
        <fullName evidence="6">Translation initiation factor eIF2B subunit beta</fullName>
    </recommendedName>
    <alternativeName>
        <fullName evidence="7">eIF2B GDP-GTP exchange factor subunit beta</fullName>
    </alternativeName>
</protein>
<comment type="similarity">
    <text evidence="2 9">Belongs to the eIF-2B alpha/beta/delta subunits family.</text>
</comment>
<dbReference type="EMBL" id="HBIM01021053">
    <property type="protein sequence ID" value="CAE0418886.1"/>
    <property type="molecule type" value="Transcribed_RNA"/>
</dbReference>
<evidence type="ECO:0000256" key="3">
    <source>
        <dbReference type="ARBA" id="ARBA00022490"/>
    </source>
</evidence>
<reference evidence="10" key="1">
    <citation type="submission" date="2021-01" db="EMBL/GenBank/DDBJ databases">
        <authorList>
            <person name="Corre E."/>
            <person name="Pelletier E."/>
            <person name="Niang G."/>
            <person name="Scheremetjew M."/>
            <person name="Finn R."/>
            <person name="Kale V."/>
            <person name="Holt S."/>
            <person name="Cochrane G."/>
            <person name="Meng A."/>
            <person name="Brown T."/>
            <person name="Cohen L."/>
        </authorList>
    </citation>
    <scope>NUCLEOTIDE SEQUENCE</scope>
    <source>
        <strain evidence="10">CCMP127</strain>
    </source>
</reference>
<gene>
    <name evidence="10" type="ORF">ACOF00016_LOCUS15753</name>
</gene>
<dbReference type="GO" id="GO:0005851">
    <property type="term" value="C:eukaryotic translation initiation factor 2B complex"/>
    <property type="evidence" value="ECO:0007669"/>
    <property type="project" value="TreeGrafter"/>
</dbReference>
<dbReference type="InterPro" id="IPR000649">
    <property type="entry name" value="IF-2B-related"/>
</dbReference>
<dbReference type="InterPro" id="IPR042529">
    <property type="entry name" value="IF_2B-like_C"/>
</dbReference>
<evidence type="ECO:0000256" key="5">
    <source>
        <dbReference type="ARBA" id="ARBA00022917"/>
    </source>
</evidence>
<evidence type="ECO:0000256" key="2">
    <source>
        <dbReference type="ARBA" id="ARBA00007251"/>
    </source>
</evidence>